<keyword evidence="2" id="KW-0663">Pyridoxal phosphate</keyword>
<dbReference type="Gene3D" id="3.40.640.10">
    <property type="entry name" value="Type I PLP-dependent aspartate aminotransferase-like (Major domain)"/>
    <property type="match status" value="1"/>
</dbReference>
<dbReference type="PROSITE" id="PS00105">
    <property type="entry name" value="AA_TRANSFER_CLASS_1"/>
    <property type="match status" value="1"/>
</dbReference>
<dbReference type="SUPFAM" id="SSF53383">
    <property type="entry name" value="PLP-dependent transferases"/>
    <property type="match status" value="1"/>
</dbReference>
<accession>A0A914QQJ6</accession>
<dbReference type="WBParaSite" id="PDA_v2.g3802.t1">
    <property type="protein sequence ID" value="PDA_v2.g3802.t1"/>
    <property type="gene ID" value="PDA_v2.g3802"/>
</dbReference>
<comment type="similarity">
    <text evidence="1">Belongs to the class-I pyridoxal-phosphate-dependent aminotransferase family.</text>
</comment>
<protein>
    <submittedName>
        <fullName evidence="5">Aminotransferase class I/classII domain-containing protein</fullName>
    </submittedName>
</protein>
<evidence type="ECO:0000259" key="3">
    <source>
        <dbReference type="Pfam" id="PF00155"/>
    </source>
</evidence>
<dbReference type="GO" id="GO:0030170">
    <property type="term" value="F:pyridoxal phosphate binding"/>
    <property type="evidence" value="ECO:0007669"/>
    <property type="project" value="InterPro"/>
</dbReference>
<dbReference type="InterPro" id="IPR004838">
    <property type="entry name" value="NHTrfase_class1_PyrdxlP-BS"/>
</dbReference>
<evidence type="ECO:0000313" key="4">
    <source>
        <dbReference type="Proteomes" id="UP000887578"/>
    </source>
</evidence>
<dbReference type="GO" id="GO:0006520">
    <property type="term" value="P:amino acid metabolic process"/>
    <property type="evidence" value="ECO:0007669"/>
    <property type="project" value="TreeGrafter"/>
</dbReference>
<dbReference type="Gene3D" id="3.90.1150.10">
    <property type="entry name" value="Aspartate Aminotransferase, domain 1"/>
    <property type="match status" value="1"/>
</dbReference>
<evidence type="ECO:0000313" key="5">
    <source>
        <dbReference type="WBParaSite" id="PDA_v2.g3802.t1"/>
    </source>
</evidence>
<dbReference type="GO" id="GO:0008483">
    <property type="term" value="F:transaminase activity"/>
    <property type="evidence" value="ECO:0007669"/>
    <property type="project" value="TreeGrafter"/>
</dbReference>
<dbReference type="InterPro" id="IPR015422">
    <property type="entry name" value="PyrdxlP-dep_Trfase_small"/>
</dbReference>
<evidence type="ECO:0000256" key="2">
    <source>
        <dbReference type="ARBA" id="ARBA00022898"/>
    </source>
</evidence>
<name>A0A914QQJ6_9BILA</name>
<dbReference type="PANTHER" id="PTHR43795:SF39">
    <property type="entry name" value="AMINOTRANSFERASE CLASS I_CLASSII DOMAIN-CONTAINING PROTEIN"/>
    <property type="match status" value="1"/>
</dbReference>
<dbReference type="PRINTS" id="PR00753">
    <property type="entry name" value="ACCSYNTHASE"/>
</dbReference>
<dbReference type="AlphaFoldDB" id="A0A914QQJ6"/>
<evidence type="ECO:0000256" key="1">
    <source>
        <dbReference type="ARBA" id="ARBA00007441"/>
    </source>
</evidence>
<proteinExistence type="inferred from homology"/>
<dbReference type="InterPro" id="IPR015421">
    <property type="entry name" value="PyrdxlP-dep_Trfase_major"/>
</dbReference>
<feature type="domain" description="Aminotransferase class I/classII large" evidence="3">
    <location>
        <begin position="42"/>
        <end position="405"/>
    </location>
</feature>
<sequence>MKNVSNSNIFLNFLQGFIKLSSADNILSHDLISTKFTPEIYSTFDTAELNFYPRPGGEPSTRESVASFINTFCAPALKYPINKDQLVLVPGVTYTSDLLSQAIFDEGDSLITFAPLYYRFPNDFGDRGLIHVESVVGYNPKTNNVELSVEKFEEKFQQLEAGGKPVKAILLVNPRNPDGGVFALDELKPIVEWAVKKHSLYVIFDEIYNLTVFDPLPNGQKFESGIKIFDNDSSLDQNKLIWTWGLSKIFSIPGLRVAAIYSPNERLLKSVNRSLMYQGLNVITQHFVRELLKDHQWISYFFQINQQLLKTARDYCIEALKALSTSEKTVRFLKSQSAFFILVDFSDFLSGDKSSWEEEQKLHSKFKAEKVLIVSGQTLFMPNPGWFRIVFSAGPKDELIEGINRIGKALKS</sequence>
<dbReference type="Proteomes" id="UP000887578">
    <property type="component" value="Unplaced"/>
</dbReference>
<reference evidence="5" key="1">
    <citation type="submission" date="2022-11" db="UniProtKB">
        <authorList>
            <consortium name="WormBaseParasite"/>
        </authorList>
    </citation>
    <scope>IDENTIFICATION</scope>
</reference>
<dbReference type="CDD" id="cd00609">
    <property type="entry name" value="AAT_like"/>
    <property type="match status" value="1"/>
</dbReference>
<keyword evidence="4" id="KW-1185">Reference proteome</keyword>
<organism evidence="4 5">
    <name type="scientific">Panagrolaimus davidi</name>
    <dbReference type="NCBI Taxonomy" id="227884"/>
    <lineage>
        <taxon>Eukaryota</taxon>
        <taxon>Metazoa</taxon>
        <taxon>Ecdysozoa</taxon>
        <taxon>Nematoda</taxon>
        <taxon>Chromadorea</taxon>
        <taxon>Rhabditida</taxon>
        <taxon>Tylenchina</taxon>
        <taxon>Panagrolaimomorpha</taxon>
        <taxon>Panagrolaimoidea</taxon>
        <taxon>Panagrolaimidae</taxon>
        <taxon>Panagrolaimus</taxon>
    </lineage>
</organism>
<dbReference type="InterPro" id="IPR015424">
    <property type="entry name" value="PyrdxlP-dep_Trfase"/>
</dbReference>
<dbReference type="InterPro" id="IPR004839">
    <property type="entry name" value="Aminotransferase_I/II_large"/>
</dbReference>
<dbReference type="PANTHER" id="PTHR43795">
    <property type="entry name" value="BIFUNCTIONAL ASPARTATE AMINOTRANSFERASE AND GLUTAMATE/ASPARTATE-PREPHENATE AMINOTRANSFERASE-RELATED"/>
    <property type="match status" value="1"/>
</dbReference>
<dbReference type="InterPro" id="IPR050478">
    <property type="entry name" value="Ethylene_sulfur-biosynth"/>
</dbReference>
<dbReference type="Pfam" id="PF00155">
    <property type="entry name" value="Aminotran_1_2"/>
    <property type="match status" value="1"/>
</dbReference>